<dbReference type="Proteomes" id="UP001497457">
    <property type="component" value="Chromosome 12b"/>
</dbReference>
<name>A0ABC8WAS0_9POAL</name>
<evidence type="ECO:0000256" key="6">
    <source>
        <dbReference type="ARBA" id="ARBA00023136"/>
    </source>
</evidence>
<feature type="domain" description="PGG" evidence="10">
    <location>
        <begin position="581"/>
        <end position="692"/>
    </location>
</feature>
<dbReference type="PANTHER" id="PTHR24186">
    <property type="entry name" value="PROTEIN PHOSPHATASE 1 REGULATORY SUBUNIT"/>
    <property type="match status" value="1"/>
</dbReference>
<organism evidence="11 12">
    <name type="scientific">Urochloa decumbens</name>
    <dbReference type="NCBI Taxonomy" id="240449"/>
    <lineage>
        <taxon>Eukaryota</taxon>
        <taxon>Viridiplantae</taxon>
        <taxon>Streptophyta</taxon>
        <taxon>Embryophyta</taxon>
        <taxon>Tracheophyta</taxon>
        <taxon>Spermatophyta</taxon>
        <taxon>Magnoliopsida</taxon>
        <taxon>Liliopsida</taxon>
        <taxon>Poales</taxon>
        <taxon>Poaceae</taxon>
        <taxon>PACMAD clade</taxon>
        <taxon>Panicoideae</taxon>
        <taxon>Panicodae</taxon>
        <taxon>Paniceae</taxon>
        <taxon>Melinidinae</taxon>
        <taxon>Urochloa</taxon>
    </lineage>
</organism>
<dbReference type="InterPro" id="IPR026961">
    <property type="entry name" value="PGG_dom"/>
</dbReference>
<dbReference type="SMART" id="SM00248">
    <property type="entry name" value="ANK"/>
    <property type="match status" value="8"/>
</dbReference>
<evidence type="ECO:0000256" key="8">
    <source>
        <dbReference type="SAM" id="MobiDB-lite"/>
    </source>
</evidence>
<dbReference type="InterPro" id="IPR002110">
    <property type="entry name" value="Ankyrin_rpt"/>
</dbReference>
<dbReference type="GO" id="GO:0016020">
    <property type="term" value="C:membrane"/>
    <property type="evidence" value="ECO:0007669"/>
    <property type="project" value="UniProtKB-SubCell"/>
</dbReference>
<feature type="transmembrane region" description="Helical" evidence="9">
    <location>
        <begin position="672"/>
        <end position="693"/>
    </location>
</feature>
<dbReference type="Pfam" id="PF13857">
    <property type="entry name" value="Ank_5"/>
    <property type="match status" value="1"/>
</dbReference>
<reference evidence="11" key="1">
    <citation type="submission" date="2024-10" db="EMBL/GenBank/DDBJ databases">
        <authorList>
            <person name="Ryan C."/>
        </authorList>
    </citation>
    <scope>NUCLEOTIDE SEQUENCE [LARGE SCALE GENOMIC DNA]</scope>
</reference>
<evidence type="ECO:0000256" key="2">
    <source>
        <dbReference type="ARBA" id="ARBA00022692"/>
    </source>
</evidence>
<evidence type="ECO:0000259" key="10">
    <source>
        <dbReference type="Pfam" id="PF13962"/>
    </source>
</evidence>
<evidence type="ECO:0000256" key="4">
    <source>
        <dbReference type="ARBA" id="ARBA00022989"/>
    </source>
</evidence>
<feature type="transmembrane region" description="Helical" evidence="9">
    <location>
        <begin position="742"/>
        <end position="767"/>
    </location>
</feature>
<keyword evidence="3" id="KW-0677">Repeat</keyword>
<evidence type="ECO:0000313" key="11">
    <source>
        <dbReference type="EMBL" id="CAL4906297.1"/>
    </source>
</evidence>
<keyword evidence="6 9" id="KW-0472">Membrane</keyword>
<dbReference type="Pfam" id="PF13962">
    <property type="entry name" value="PGG"/>
    <property type="match status" value="1"/>
</dbReference>
<feature type="transmembrane region" description="Helical" evidence="9">
    <location>
        <begin position="587"/>
        <end position="606"/>
    </location>
</feature>
<evidence type="ECO:0000256" key="9">
    <source>
        <dbReference type="SAM" id="Phobius"/>
    </source>
</evidence>
<accession>A0ABC8WAS0</accession>
<comment type="subcellular location">
    <subcellularLocation>
        <location evidence="1">Membrane</location>
        <topology evidence="1">Multi-pass membrane protein</topology>
    </subcellularLocation>
</comment>
<dbReference type="EMBL" id="OZ075122">
    <property type="protein sequence ID" value="CAL4906297.1"/>
    <property type="molecule type" value="Genomic_DNA"/>
</dbReference>
<gene>
    <name evidence="11" type="ORF">URODEC1_LOCUS12050</name>
</gene>
<protein>
    <recommendedName>
        <fullName evidence="10">PGG domain-containing protein</fullName>
    </recommendedName>
</protein>
<dbReference type="SUPFAM" id="SSF48403">
    <property type="entry name" value="Ankyrin repeat"/>
    <property type="match status" value="1"/>
</dbReference>
<feature type="transmembrane region" description="Helical" evidence="9">
    <location>
        <begin position="627"/>
        <end position="652"/>
    </location>
</feature>
<keyword evidence="5 7" id="KW-0040">ANK repeat</keyword>
<dbReference type="InterPro" id="IPR036770">
    <property type="entry name" value="Ankyrin_rpt-contain_sf"/>
</dbReference>
<dbReference type="AlphaFoldDB" id="A0ABC8WAS0"/>
<feature type="region of interest" description="Disordered" evidence="8">
    <location>
        <begin position="125"/>
        <end position="144"/>
    </location>
</feature>
<keyword evidence="12" id="KW-1185">Reference proteome</keyword>
<keyword evidence="4 9" id="KW-1133">Transmembrane helix</keyword>
<feature type="repeat" description="ANK" evidence="7">
    <location>
        <begin position="188"/>
        <end position="209"/>
    </location>
</feature>
<dbReference type="PROSITE" id="PS50088">
    <property type="entry name" value="ANK_REPEAT"/>
    <property type="match status" value="1"/>
</dbReference>
<evidence type="ECO:0000256" key="3">
    <source>
        <dbReference type="ARBA" id="ARBA00022737"/>
    </source>
</evidence>
<dbReference type="PROSITE" id="PS50297">
    <property type="entry name" value="ANK_REP_REGION"/>
    <property type="match status" value="1"/>
</dbReference>
<feature type="transmembrane region" description="Helical" evidence="9">
    <location>
        <begin position="700"/>
        <end position="717"/>
    </location>
</feature>
<keyword evidence="2 9" id="KW-0812">Transmembrane</keyword>
<dbReference type="PANTHER" id="PTHR24186:SF50">
    <property type="entry name" value="ANKYRIN REPEAT-CONTAINING PROTEIN ITN1-LIKE ISOFORM X1"/>
    <property type="match status" value="1"/>
</dbReference>
<dbReference type="Pfam" id="PF00023">
    <property type="entry name" value="Ank"/>
    <property type="match status" value="1"/>
</dbReference>
<evidence type="ECO:0000256" key="1">
    <source>
        <dbReference type="ARBA" id="ARBA00004141"/>
    </source>
</evidence>
<evidence type="ECO:0000313" key="12">
    <source>
        <dbReference type="Proteomes" id="UP001497457"/>
    </source>
</evidence>
<dbReference type="Gene3D" id="1.25.40.20">
    <property type="entry name" value="Ankyrin repeat-containing domain"/>
    <property type="match status" value="3"/>
</dbReference>
<evidence type="ECO:0000256" key="5">
    <source>
        <dbReference type="ARBA" id="ARBA00023043"/>
    </source>
</evidence>
<evidence type="ECO:0000256" key="7">
    <source>
        <dbReference type="PROSITE-ProRule" id="PRU00023"/>
    </source>
</evidence>
<sequence length="773" mass="84783">MESIIEEEGAPSPPNAPTVAMDAKLMVATDRGEVNKLKDLVSKEDVMAMVVVTATSKKPSKDDQPPAGCINPLLLASARVGSWKALNFLLDREDAKKPPMMTPTQEFLQLLAGRIAVPADSDVEKGVDHEPAVPAEGAPLLKGVTPDGDTALHVVAGSGDDGDDFSKYAGIICDRDRDKDILFAKNNMGDTPLHSAVRAGSSKMVSHLIALAGRDSKLKLLRMENKRHETALHEAVRIEDGRILKVKDRRRPSLDAVPATDEDSKSPPEEKNLVKLLMDADPELANHPAQGISPLYLAILLEKDTTAVTLYEKSGGNLSYSGPDGQNALHVAVLRATNTVMIEELLEWNKSLITQGDKNGSMPLHFASSRHHNHLGFSCPPWVRKFWRTRISNIVAKVFEANPAALYQADNSGLFPIHIAASVGMRSTIEYFLEKFPSSAALRNAKGRTFLHVAIEKRKWKIVFFVCQTSFVEWILNMQDKDGNTALHLAIKRRNLMMCSALLGNKKVHLNLSNVKGYTPLDLSRSNLPRGMFYTMISESQIHEALQLFGAKHSGLRCDHIEEKYTRPLNQKEKKKHSDLIKDTTQMFIVGAVLIATVAFGANFAIPGGYKADDHLNGGTPTLAGRYIFDAFMMANTLAFVCSTVATLGLVLSGTSMVDLFIRQVNFAASVFLLSSSVTSMTVAFALATYMVLAPVARSTAIAIFIISPIAVLYRNLEKIYKWGLLARAGFVRKGPILATQYLAMAVINLILWELWPVIVTFAWAGFARIHHG</sequence>
<proteinExistence type="predicted"/>